<proteinExistence type="predicted"/>
<dbReference type="InterPro" id="IPR019575">
    <property type="entry name" value="Nuop51_4Fe4S-bd"/>
</dbReference>
<dbReference type="GO" id="GO:0051539">
    <property type="term" value="F:4 iron, 4 sulfur cluster binding"/>
    <property type="evidence" value="ECO:0007669"/>
    <property type="project" value="InterPro"/>
</dbReference>
<feature type="non-terminal residue" evidence="5">
    <location>
        <position position="111"/>
    </location>
</feature>
<dbReference type="InterPro" id="IPR037207">
    <property type="entry name" value="Nuop51_4Fe4S-bd_sf"/>
</dbReference>
<evidence type="ECO:0000256" key="3">
    <source>
        <dbReference type="ARBA" id="ARBA00023014"/>
    </source>
</evidence>
<evidence type="ECO:0000259" key="4">
    <source>
        <dbReference type="PROSITE" id="PS51379"/>
    </source>
</evidence>
<dbReference type="SUPFAM" id="SSF140490">
    <property type="entry name" value="Nqo1C-terminal domain-like"/>
    <property type="match status" value="1"/>
</dbReference>
<dbReference type="PANTHER" id="PTHR43578:SF3">
    <property type="entry name" value="NADH-QUINONE OXIDOREDUCTASE SUBUNIT F"/>
    <property type="match status" value="1"/>
</dbReference>
<reference evidence="5" key="1">
    <citation type="journal article" date="2014" name="Front. Microbiol.">
        <title>High frequency of phylogenetically diverse reductive dehalogenase-homologous genes in deep subseafloor sedimentary metagenomes.</title>
        <authorList>
            <person name="Kawai M."/>
            <person name="Futagami T."/>
            <person name="Toyoda A."/>
            <person name="Takaki Y."/>
            <person name="Nishi S."/>
            <person name="Hori S."/>
            <person name="Arai W."/>
            <person name="Tsubouchi T."/>
            <person name="Morono Y."/>
            <person name="Uchiyama I."/>
            <person name="Ito T."/>
            <person name="Fujiyama A."/>
            <person name="Inagaki F."/>
            <person name="Takami H."/>
        </authorList>
    </citation>
    <scope>NUCLEOTIDE SEQUENCE</scope>
    <source>
        <strain evidence="5">Expedition CK06-06</strain>
    </source>
</reference>
<dbReference type="AlphaFoldDB" id="X1NZJ2"/>
<sequence>MLKILNRICEGNGREGDIEFLEEISEVVRDFSLCALGQTAPNPILSTIRYFRDEYEAHIKEKRCPSGVCKALIFYYIDPQKCQACMICLKDCPAEAITGGKNLIHIIDQEK</sequence>
<dbReference type="InterPro" id="IPR017900">
    <property type="entry name" value="4Fe4S_Fe_S_CS"/>
</dbReference>
<dbReference type="Gene3D" id="1.20.1440.230">
    <property type="entry name" value="NADH-ubiquinone oxidoreductase 51kDa subunit, iron-sulphur binding domain"/>
    <property type="match status" value="1"/>
</dbReference>
<evidence type="ECO:0000256" key="1">
    <source>
        <dbReference type="ARBA" id="ARBA00022723"/>
    </source>
</evidence>
<dbReference type="Pfam" id="PF10589">
    <property type="entry name" value="NADH_4Fe-4S"/>
    <property type="match status" value="1"/>
</dbReference>
<dbReference type="Pfam" id="PF00037">
    <property type="entry name" value="Fer4"/>
    <property type="match status" value="1"/>
</dbReference>
<keyword evidence="1" id="KW-0479">Metal-binding</keyword>
<dbReference type="EMBL" id="BARV01042626">
    <property type="protein sequence ID" value="GAI49452.1"/>
    <property type="molecule type" value="Genomic_DNA"/>
</dbReference>
<dbReference type="SUPFAM" id="SSF54862">
    <property type="entry name" value="4Fe-4S ferredoxins"/>
    <property type="match status" value="1"/>
</dbReference>
<evidence type="ECO:0000313" key="5">
    <source>
        <dbReference type="EMBL" id="GAI49452.1"/>
    </source>
</evidence>
<dbReference type="Gene3D" id="3.30.70.20">
    <property type="match status" value="1"/>
</dbReference>
<organism evidence="5">
    <name type="scientific">marine sediment metagenome</name>
    <dbReference type="NCBI Taxonomy" id="412755"/>
    <lineage>
        <taxon>unclassified sequences</taxon>
        <taxon>metagenomes</taxon>
        <taxon>ecological metagenomes</taxon>
    </lineage>
</organism>
<dbReference type="PROSITE" id="PS00198">
    <property type="entry name" value="4FE4S_FER_1"/>
    <property type="match status" value="1"/>
</dbReference>
<feature type="domain" description="4Fe-4S ferredoxin-type" evidence="4">
    <location>
        <begin position="73"/>
        <end position="102"/>
    </location>
</feature>
<keyword evidence="2" id="KW-0408">Iron</keyword>
<protein>
    <recommendedName>
        <fullName evidence="4">4Fe-4S ferredoxin-type domain-containing protein</fullName>
    </recommendedName>
</protein>
<name>X1NZJ2_9ZZZZ</name>
<gene>
    <name evidence="5" type="ORF">S06H3_64016</name>
</gene>
<dbReference type="InterPro" id="IPR017896">
    <property type="entry name" value="4Fe4S_Fe-S-bd"/>
</dbReference>
<evidence type="ECO:0000256" key="2">
    <source>
        <dbReference type="ARBA" id="ARBA00023004"/>
    </source>
</evidence>
<accession>X1NZJ2</accession>
<dbReference type="GO" id="GO:0046872">
    <property type="term" value="F:metal ion binding"/>
    <property type="evidence" value="ECO:0007669"/>
    <property type="project" value="UniProtKB-KW"/>
</dbReference>
<keyword evidence="3" id="KW-0411">Iron-sulfur</keyword>
<dbReference type="PANTHER" id="PTHR43578">
    <property type="entry name" value="NADH-QUINONE OXIDOREDUCTASE SUBUNIT F"/>
    <property type="match status" value="1"/>
</dbReference>
<dbReference type="PROSITE" id="PS51379">
    <property type="entry name" value="4FE4S_FER_2"/>
    <property type="match status" value="1"/>
</dbReference>
<comment type="caution">
    <text evidence="5">The sequence shown here is derived from an EMBL/GenBank/DDBJ whole genome shotgun (WGS) entry which is preliminary data.</text>
</comment>